<feature type="transmembrane region" description="Helical" evidence="6">
    <location>
        <begin position="12"/>
        <end position="35"/>
    </location>
</feature>
<dbReference type="AlphaFoldDB" id="A0A1B1S2Z0"/>
<keyword evidence="8" id="KW-1185">Reference proteome</keyword>
<accession>A0A1B1S2Z0</accession>
<evidence type="ECO:0000256" key="1">
    <source>
        <dbReference type="ARBA" id="ARBA00004651"/>
    </source>
</evidence>
<evidence type="ECO:0000313" key="8">
    <source>
        <dbReference type="Proteomes" id="UP000053354"/>
    </source>
</evidence>
<dbReference type="Pfam" id="PF01943">
    <property type="entry name" value="Polysacc_synt"/>
    <property type="match status" value="1"/>
</dbReference>
<name>A0A1B1S2Z0_9BACL</name>
<evidence type="ECO:0000313" key="7">
    <source>
        <dbReference type="EMBL" id="ANU27551.1"/>
    </source>
</evidence>
<evidence type="ECO:0000256" key="2">
    <source>
        <dbReference type="ARBA" id="ARBA00022475"/>
    </source>
</evidence>
<sequence length="419" mass="47798">MIKKLADLWNKGAFHIIIGSFVTKFVSFFGTIFLIRVMSKESYGLLSYMENIYGYLFIFAGMGLGNGLLRYVILGKNIHEKFTYYLYTVKAASIYNFFYVAIIILVLTIYPHPAEFESIRIMLIIMVIFTLPFEYLFIENTLNFRAMFDNKLYAGVGLTFSILLIIFQYAGAVLFDLEGVVFLKITANIIMGLGVCYFSYNYYFKGIKKTKLEKKEKKEINIYSIQYMFTSGAWSIFMLNDIMLLGILSGSALLVADFKVAYVLPANLAIISTAIGIFIGPYFIKHENDKTWVWKNYKKVLFIVFSLIAPIALFLFIFAPQIVSGLYGSEYISTVPIMRILIFSSLINATFRFTTAHLLSSMGQIKYNLYISIVGILLQVSINIFAIPTFGISGLAITSVFVNVFMACSLFYIFRIKYK</sequence>
<dbReference type="GO" id="GO:0005886">
    <property type="term" value="C:plasma membrane"/>
    <property type="evidence" value="ECO:0007669"/>
    <property type="project" value="UniProtKB-SubCell"/>
</dbReference>
<protein>
    <submittedName>
        <fullName evidence="7">Uncharacterized protein</fullName>
    </submittedName>
</protein>
<feature type="transmembrane region" description="Helical" evidence="6">
    <location>
        <begin position="300"/>
        <end position="319"/>
    </location>
</feature>
<dbReference type="STRING" id="1302659.I858_011185"/>
<dbReference type="PANTHER" id="PTHR30250:SF11">
    <property type="entry name" value="O-ANTIGEN TRANSPORTER-RELATED"/>
    <property type="match status" value="1"/>
</dbReference>
<feature type="transmembrane region" description="Helical" evidence="6">
    <location>
        <begin position="94"/>
        <end position="113"/>
    </location>
</feature>
<organism evidence="7 8">
    <name type="scientific">Planococcus versutus</name>
    <dbReference type="NCBI Taxonomy" id="1302659"/>
    <lineage>
        <taxon>Bacteria</taxon>
        <taxon>Bacillati</taxon>
        <taxon>Bacillota</taxon>
        <taxon>Bacilli</taxon>
        <taxon>Bacillales</taxon>
        <taxon>Caryophanaceae</taxon>
        <taxon>Planococcus</taxon>
    </lineage>
</organism>
<gene>
    <name evidence="7" type="ORF">I858_011185</name>
</gene>
<feature type="transmembrane region" description="Helical" evidence="6">
    <location>
        <begin position="119"/>
        <end position="138"/>
    </location>
</feature>
<evidence type="ECO:0000256" key="5">
    <source>
        <dbReference type="ARBA" id="ARBA00023136"/>
    </source>
</evidence>
<reference evidence="7" key="1">
    <citation type="submission" date="2016-10" db="EMBL/GenBank/DDBJ databases">
        <authorList>
            <person name="See-Too W.S."/>
        </authorList>
    </citation>
    <scope>NUCLEOTIDE SEQUENCE</scope>
    <source>
        <strain evidence="7">L10.15</strain>
    </source>
</reference>
<feature type="transmembrane region" description="Helical" evidence="6">
    <location>
        <begin position="260"/>
        <end position="279"/>
    </location>
</feature>
<dbReference type="KEGG" id="pll:I858_011185"/>
<keyword evidence="4 6" id="KW-1133">Transmembrane helix</keyword>
<keyword evidence="5 6" id="KW-0472">Membrane</keyword>
<dbReference type="PANTHER" id="PTHR30250">
    <property type="entry name" value="PST FAMILY PREDICTED COLANIC ACID TRANSPORTER"/>
    <property type="match status" value="1"/>
</dbReference>
<proteinExistence type="predicted"/>
<evidence type="ECO:0000256" key="3">
    <source>
        <dbReference type="ARBA" id="ARBA00022692"/>
    </source>
</evidence>
<keyword evidence="2" id="KW-1003">Cell membrane</keyword>
<keyword evidence="3 6" id="KW-0812">Transmembrane</keyword>
<feature type="transmembrane region" description="Helical" evidence="6">
    <location>
        <begin position="331"/>
        <end position="355"/>
    </location>
</feature>
<dbReference type="InterPro" id="IPR050833">
    <property type="entry name" value="Poly_Biosynth_Transport"/>
</dbReference>
<feature type="transmembrane region" description="Helical" evidence="6">
    <location>
        <begin position="181"/>
        <end position="204"/>
    </location>
</feature>
<feature type="transmembrane region" description="Helical" evidence="6">
    <location>
        <begin position="150"/>
        <end position="175"/>
    </location>
</feature>
<feature type="transmembrane region" description="Helical" evidence="6">
    <location>
        <begin position="55"/>
        <end position="73"/>
    </location>
</feature>
<dbReference type="EMBL" id="CP016540">
    <property type="protein sequence ID" value="ANU27551.1"/>
    <property type="molecule type" value="Genomic_DNA"/>
</dbReference>
<evidence type="ECO:0000256" key="6">
    <source>
        <dbReference type="SAM" id="Phobius"/>
    </source>
</evidence>
<dbReference type="Proteomes" id="UP000053354">
    <property type="component" value="Chromosome"/>
</dbReference>
<feature type="transmembrane region" description="Helical" evidence="6">
    <location>
        <begin position="225"/>
        <end position="248"/>
    </location>
</feature>
<feature type="transmembrane region" description="Helical" evidence="6">
    <location>
        <begin position="367"/>
        <end position="386"/>
    </location>
</feature>
<evidence type="ECO:0000256" key="4">
    <source>
        <dbReference type="ARBA" id="ARBA00022989"/>
    </source>
</evidence>
<feature type="transmembrane region" description="Helical" evidence="6">
    <location>
        <begin position="392"/>
        <end position="414"/>
    </location>
</feature>
<dbReference type="InterPro" id="IPR002797">
    <property type="entry name" value="Polysacc_synth"/>
</dbReference>
<comment type="subcellular location">
    <subcellularLocation>
        <location evidence="1">Cell membrane</location>
        <topology evidence="1">Multi-pass membrane protein</topology>
    </subcellularLocation>
</comment>